<evidence type="ECO:0000256" key="1">
    <source>
        <dbReference type="SAM" id="SignalP"/>
    </source>
</evidence>
<evidence type="ECO:0000313" key="3">
    <source>
        <dbReference type="Proteomes" id="UP000295518"/>
    </source>
</evidence>
<dbReference type="OrthoDB" id="403896at2"/>
<evidence type="ECO:0000313" key="2">
    <source>
        <dbReference type="EMBL" id="TDO19131.1"/>
    </source>
</evidence>
<dbReference type="Proteomes" id="UP000295518">
    <property type="component" value="Unassembled WGS sequence"/>
</dbReference>
<gene>
    <name evidence="2" type="ORF">EI74_0780</name>
</gene>
<feature type="signal peptide" evidence="1">
    <location>
        <begin position="1"/>
        <end position="25"/>
    </location>
</feature>
<dbReference type="AlphaFoldDB" id="A0A4R6IC15"/>
<name>A0A4R6IC15_9MOLU</name>
<keyword evidence="3" id="KW-1185">Reference proteome</keyword>
<sequence>MIFRKKSLILGALSIASIATLATIAACNSVNPSTEVVKNRTNNGLTYDVGLSTAPLNNLNYLKNKNTFIIMPSFIEGFMKSGTTDKVKNLIGMPTLNLAISTIDVNNLDNYVHPSNIQDLQGRFYPFSNFNYTVGVGAATTSDEASSIALMSSTNDVYSFKLRMNDGQSTWSTANENAPGNNDPVTPQDFIDAAQYILDLNTGSQLLVDFLNLNIKNSQAIVDAQNEYIKIHKKPYLDPFGRKSIDENGNEVEIDFYKPGSWESQSENDEKEVAAIKAAVEGFGIYTGDFGPVDLNTLPSGRNLEEFLKKPTNRYADPRQTWEFDSDDNIVGTKAAYAQDKWQLRYEFEQNNPINFFSFANALSESRLKPISRKFVESVGGIQLFGSSKETFIWNGPFDPETVALGDGGFIILTKREKYYSSSKTMVNRIKIFFQTQQTVNASLFNDGHISQTNIPTEYIYQFWANKDTRKLMNKKTGFGTIAIQINADKETNRQPALLDSDFRSALWYAMNREEALKLVGLDTSFPVSVWTGFGNAKNSRGVALEQYFENVKVTSKDGKKFPLQIIPYQDNLAKGFTFENVDRSDNNFDLETARFYLDLYKRKNPNVSQVRLQYVYDSSDIGIKAGISIQDAIKKAFGDYVVIDIKGYPANVFEQYSAEGKFDLTFKNFDYFGTEYDSYIKTFFFSDGIEINNQKTTGFRTNPAGSWTYRTYFDELASENIDEETRVRLEVEKYQWDKIKELSTQKDSETTQQFKDRVNSFFAFQFSDEEKAAGWNEHENFKLITVYEKIVKDAVPVIPMMEIDTQWEITRLGGVSSTYTYSLQFAYDLNYPPIPGLPTTRE</sequence>
<keyword evidence="1" id="KW-0732">Signal</keyword>
<organism evidence="2 3">
    <name type="scientific">Mycoplasma testudineum</name>
    <dbReference type="NCBI Taxonomy" id="244584"/>
    <lineage>
        <taxon>Bacteria</taxon>
        <taxon>Bacillati</taxon>
        <taxon>Mycoplasmatota</taxon>
        <taxon>Mollicutes</taxon>
        <taxon>Mycoplasmataceae</taxon>
        <taxon>Mycoplasma</taxon>
    </lineage>
</organism>
<dbReference type="Gene3D" id="3.40.190.10">
    <property type="entry name" value="Periplasmic binding protein-like II"/>
    <property type="match status" value="1"/>
</dbReference>
<dbReference type="PIRSF" id="PIRSF028335">
    <property type="entry name" value="ABC_oligopep_OppA_prd"/>
    <property type="match status" value="1"/>
</dbReference>
<reference evidence="2 3" key="1">
    <citation type="submission" date="2019-03" db="EMBL/GenBank/DDBJ databases">
        <title>Genomic Encyclopedia of Archaeal and Bacterial Type Strains, Phase II (KMG-II): from individual species to whole genera.</title>
        <authorList>
            <person name="Goeker M."/>
        </authorList>
    </citation>
    <scope>NUCLEOTIDE SEQUENCE [LARGE SCALE GENOMIC DNA]</scope>
    <source>
        <strain evidence="2 3">ATCC 700618</strain>
    </source>
</reference>
<dbReference type="SUPFAM" id="SSF53850">
    <property type="entry name" value="Periplasmic binding protein-like II"/>
    <property type="match status" value="1"/>
</dbReference>
<feature type="chain" id="PRO_5020373540" evidence="1">
    <location>
        <begin position="26"/>
        <end position="843"/>
    </location>
</feature>
<dbReference type="InterPro" id="IPR016880">
    <property type="entry name" value="ABC_oligopep_solut-bd_myco_prd"/>
</dbReference>
<comment type="caution">
    <text evidence="2">The sequence shown here is derived from an EMBL/GenBank/DDBJ whole genome shotgun (WGS) entry which is preliminary data.</text>
</comment>
<accession>A0A4R6IC15</accession>
<dbReference type="PROSITE" id="PS51257">
    <property type="entry name" value="PROKAR_LIPOPROTEIN"/>
    <property type="match status" value="1"/>
</dbReference>
<dbReference type="Gene3D" id="3.90.76.10">
    <property type="entry name" value="Dipeptide-binding Protein, Domain 1"/>
    <property type="match status" value="1"/>
</dbReference>
<dbReference type="Gene3D" id="3.10.105.10">
    <property type="entry name" value="Dipeptide-binding Protein, Domain 3"/>
    <property type="match status" value="1"/>
</dbReference>
<dbReference type="RefSeq" id="WP_094254911.1">
    <property type="nucleotide sequence ID" value="NZ_NNCE01000007.1"/>
</dbReference>
<proteinExistence type="predicted"/>
<dbReference type="EMBL" id="SNWN01000015">
    <property type="protein sequence ID" value="TDO19131.1"/>
    <property type="molecule type" value="Genomic_DNA"/>
</dbReference>
<protein>
    <submittedName>
        <fullName evidence="2">Oligopeptide transport system substrate-binding protein</fullName>
    </submittedName>
</protein>